<evidence type="ECO:0000313" key="2">
    <source>
        <dbReference type="EMBL" id="KQB41709.1"/>
    </source>
</evidence>
<evidence type="ECO:0000313" key="3">
    <source>
        <dbReference type="Proteomes" id="UP000050443"/>
    </source>
</evidence>
<dbReference type="InterPro" id="IPR025404">
    <property type="entry name" value="DUF4130"/>
</dbReference>
<evidence type="ECO:0000259" key="1">
    <source>
        <dbReference type="Pfam" id="PF13566"/>
    </source>
</evidence>
<dbReference type="RefSeq" id="WP_055093407.1">
    <property type="nucleotide sequence ID" value="NZ_JRLF01000007.1"/>
</dbReference>
<dbReference type="STRING" id="362413.RC62_4056"/>
<dbReference type="Proteomes" id="UP000050443">
    <property type="component" value="Unassembled WGS sequence"/>
</dbReference>
<dbReference type="EMBL" id="JRLF01000007">
    <property type="protein sequence ID" value="KQB41709.1"/>
    <property type="molecule type" value="Genomic_DNA"/>
</dbReference>
<dbReference type="AlphaFoldDB" id="A0A0Q0XZ10"/>
<proteinExistence type="predicted"/>
<dbReference type="Pfam" id="PF13566">
    <property type="entry name" value="DUF4130"/>
    <property type="match status" value="1"/>
</dbReference>
<feature type="domain" description="DUF4130" evidence="1">
    <location>
        <begin position="83"/>
        <end position="251"/>
    </location>
</feature>
<dbReference type="NCBIfam" id="TIGR03915">
    <property type="entry name" value="SAM_7_link_chp"/>
    <property type="match status" value="1"/>
</dbReference>
<reference evidence="2 3" key="1">
    <citation type="submission" date="2014-09" db="EMBL/GenBank/DDBJ databases">
        <title>Genome sequence of Flavobacterium aquidurense RC62.</title>
        <authorList>
            <person name="Kim J.F."/>
            <person name="Kwak M.-J."/>
        </authorList>
    </citation>
    <scope>NUCLEOTIDE SEQUENCE [LARGE SCALE GENOMIC DNA]</scope>
    <source>
        <strain evidence="2 3">RC62</strain>
    </source>
</reference>
<gene>
    <name evidence="2" type="ORF">RC62_4056</name>
</gene>
<organism evidence="2 3">
    <name type="scientific">Flavobacterium aquidurense</name>
    <dbReference type="NCBI Taxonomy" id="362413"/>
    <lineage>
        <taxon>Bacteria</taxon>
        <taxon>Pseudomonadati</taxon>
        <taxon>Bacteroidota</taxon>
        <taxon>Flavobacteriia</taxon>
        <taxon>Flavobacteriales</taxon>
        <taxon>Flavobacteriaceae</taxon>
        <taxon>Flavobacterium</taxon>
    </lineage>
</organism>
<name>A0A0Q0XZ10_9FLAO</name>
<accession>A0A0Q0XZ10</accession>
<protein>
    <submittedName>
        <fullName evidence="2">Putative DNA metabolism protein</fullName>
    </submittedName>
</protein>
<comment type="caution">
    <text evidence="2">The sequence shown here is derived from an EMBL/GenBank/DDBJ whole genome shotgun (WGS) entry which is preliminary data.</text>
</comment>
<sequence length="261" mass="31278">MIQLIYDGTYEGWLTAVFEIYEYKFEDVVFAKNEASAALLFSTHHNVRTDIEKANRVLMGLKKRLSAGGFSDFYKAFFSDMDDIEQIMFQFAKYALASSKNIEEDFSNSTVWDLRKATRMTRREAHRMEAFVRFKLTKDKLYYAIVEPDCNVLPIIENHFKKRYADQRWLIYDSKRKYGIYYDLENVSTIELQFNAESNSSKFLAEICDEQEEFFQNLWRCFFKSVNIESRKNMKLHMQHMPKRYWKNLTEKIPDLKNRKS</sequence>
<dbReference type="OrthoDB" id="5290748at2"/>
<dbReference type="PATRIC" id="fig|362413.3.peg.3979"/>
<dbReference type="InterPro" id="IPR023875">
    <property type="entry name" value="DNA_repair_put"/>
</dbReference>